<dbReference type="PROSITE" id="PS51257">
    <property type="entry name" value="PROKAR_LIPOPROTEIN"/>
    <property type="match status" value="1"/>
</dbReference>
<keyword evidence="2" id="KW-0813">Transport</keyword>
<evidence type="ECO:0000256" key="4">
    <source>
        <dbReference type="ARBA" id="ARBA00022519"/>
    </source>
</evidence>
<dbReference type="InterPro" id="IPR007387">
    <property type="entry name" value="TRAP_DctQ"/>
</dbReference>
<keyword evidence="4" id="KW-0997">Cell inner membrane</keyword>
<comment type="caution">
    <text evidence="11">The sequence shown here is derived from an EMBL/GenBank/DDBJ whole genome shotgun (WGS) entry which is preliminary data.</text>
</comment>
<dbReference type="PANTHER" id="PTHR35011:SF2">
    <property type="entry name" value="2,3-DIKETO-L-GULONATE TRAP TRANSPORTER SMALL PERMEASE PROTEIN YIAM"/>
    <property type="match status" value="1"/>
</dbReference>
<proteinExistence type="inferred from homology"/>
<sequence>MEKFNKYIDKIIFTLIAISFIILILSCVLQVFTRFVLNNSLSWTEELSRYTFIWSNFLGAIFCTKKGTHAIVTVITDSLGKKKKNVLNIIVNLIVAIINLIVIIYGFNVAYAVRTQLSPALRVSMSFVYGAAPFSALFILYYSLFNIIKGYKSFIQEEGKND</sequence>
<keyword evidence="3" id="KW-1003">Cell membrane</keyword>
<dbReference type="GO" id="GO:0015740">
    <property type="term" value="P:C4-dicarboxylate transport"/>
    <property type="evidence" value="ECO:0007669"/>
    <property type="project" value="TreeGrafter"/>
</dbReference>
<dbReference type="GO" id="GO:0022857">
    <property type="term" value="F:transmembrane transporter activity"/>
    <property type="evidence" value="ECO:0007669"/>
    <property type="project" value="TreeGrafter"/>
</dbReference>
<name>A0A3P1V388_9FUSO</name>
<evidence type="ECO:0000256" key="2">
    <source>
        <dbReference type="ARBA" id="ARBA00022448"/>
    </source>
</evidence>
<keyword evidence="6 9" id="KW-1133">Transmembrane helix</keyword>
<protein>
    <submittedName>
        <fullName evidence="11">TRAP transporter small permease</fullName>
    </submittedName>
</protein>
<feature type="transmembrane region" description="Helical" evidence="9">
    <location>
        <begin position="127"/>
        <end position="145"/>
    </location>
</feature>
<comment type="similarity">
    <text evidence="8">Belongs to the TRAP transporter small permease family.</text>
</comment>
<evidence type="ECO:0000256" key="1">
    <source>
        <dbReference type="ARBA" id="ARBA00004429"/>
    </source>
</evidence>
<organism evidence="11 12">
    <name type="scientific">Fusobacterium canifelinum</name>
    <dbReference type="NCBI Taxonomy" id="285729"/>
    <lineage>
        <taxon>Bacteria</taxon>
        <taxon>Fusobacteriati</taxon>
        <taxon>Fusobacteriota</taxon>
        <taxon>Fusobacteriia</taxon>
        <taxon>Fusobacteriales</taxon>
        <taxon>Fusobacteriaceae</taxon>
        <taxon>Fusobacterium</taxon>
    </lineage>
</organism>
<dbReference type="RefSeq" id="WP_124794623.1">
    <property type="nucleotide sequence ID" value="NZ_RQYY01000001.1"/>
</dbReference>
<feature type="transmembrane region" description="Helical" evidence="9">
    <location>
        <begin position="52"/>
        <end position="74"/>
    </location>
</feature>
<evidence type="ECO:0000256" key="5">
    <source>
        <dbReference type="ARBA" id="ARBA00022692"/>
    </source>
</evidence>
<feature type="transmembrane region" description="Helical" evidence="9">
    <location>
        <begin position="12"/>
        <end position="32"/>
    </location>
</feature>
<evidence type="ECO:0000256" key="7">
    <source>
        <dbReference type="ARBA" id="ARBA00023136"/>
    </source>
</evidence>
<dbReference type="EMBL" id="RQYY01000001">
    <property type="protein sequence ID" value="RRD28644.1"/>
    <property type="molecule type" value="Genomic_DNA"/>
</dbReference>
<evidence type="ECO:0000256" key="9">
    <source>
        <dbReference type="SAM" id="Phobius"/>
    </source>
</evidence>
<evidence type="ECO:0000256" key="3">
    <source>
        <dbReference type="ARBA" id="ARBA00022475"/>
    </source>
</evidence>
<feature type="domain" description="Tripartite ATP-independent periplasmic transporters DctQ component" evidence="10">
    <location>
        <begin position="24"/>
        <end position="150"/>
    </location>
</feature>
<dbReference type="Pfam" id="PF04290">
    <property type="entry name" value="DctQ"/>
    <property type="match status" value="1"/>
</dbReference>
<dbReference type="Proteomes" id="UP000281534">
    <property type="component" value="Unassembled WGS sequence"/>
</dbReference>
<dbReference type="InterPro" id="IPR055348">
    <property type="entry name" value="DctQ"/>
</dbReference>
<keyword evidence="5 9" id="KW-0812">Transmembrane</keyword>
<accession>A0A3P1V388</accession>
<evidence type="ECO:0000313" key="11">
    <source>
        <dbReference type="EMBL" id="RRD28644.1"/>
    </source>
</evidence>
<gene>
    <name evidence="11" type="ORF">EII27_00115</name>
</gene>
<dbReference type="PANTHER" id="PTHR35011">
    <property type="entry name" value="2,3-DIKETO-L-GULONATE TRAP TRANSPORTER SMALL PERMEASE PROTEIN YIAM"/>
    <property type="match status" value="1"/>
</dbReference>
<reference evidence="11 12" key="1">
    <citation type="submission" date="2018-11" db="EMBL/GenBank/DDBJ databases">
        <title>Genomes From Bacteria Associated with the Canine Oral Cavity: a Test Case for Automated Genome-Based Taxonomic Assignment.</title>
        <authorList>
            <person name="Coil D.A."/>
            <person name="Jospin G."/>
            <person name="Darling A.E."/>
            <person name="Wallis C."/>
            <person name="Davis I.J."/>
            <person name="Harris S."/>
            <person name="Eisen J.A."/>
            <person name="Holcombe L.J."/>
            <person name="O'Flynn C."/>
        </authorList>
    </citation>
    <scope>NUCLEOTIDE SEQUENCE [LARGE SCALE GENOMIC DNA]</scope>
    <source>
        <strain evidence="11 12">OH4460_COT-188</strain>
    </source>
</reference>
<evidence type="ECO:0000313" key="12">
    <source>
        <dbReference type="Proteomes" id="UP000281534"/>
    </source>
</evidence>
<evidence type="ECO:0000256" key="8">
    <source>
        <dbReference type="ARBA" id="ARBA00038436"/>
    </source>
</evidence>
<evidence type="ECO:0000256" key="6">
    <source>
        <dbReference type="ARBA" id="ARBA00022989"/>
    </source>
</evidence>
<dbReference type="OrthoDB" id="9814265at2"/>
<dbReference type="AlphaFoldDB" id="A0A3P1V388"/>
<evidence type="ECO:0000259" key="10">
    <source>
        <dbReference type="Pfam" id="PF04290"/>
    </source>
</evidence>
<comment type="subcellular location">
    <subcellularLocation>
        <location evidence="1">Cell inner membrane</location>
        <topology evidence="1">Multi-pass membrane protein</topology>
    </subcellularLocation>
</comment>
<feature type="transmembrane region" description="Helical" evidence="9">
    <location>
        <begin position="86"/>
        <end position="107"/>
    </location>
</feature>
<dbReference type="GO" id="GO:0005886">
    <property type="term" value="C:plasma membrane"/>
    <property type="evidence" value="ECO:0007669"/>
    <property type="project" value="UniProtKB-SubCell"/>
</dbReference>
<keyword evidence="7 9" id="KW-0472">Membrane</keyword>